<dbReference type="Proteomes" id="UP000005239">
    <property type="component" value="Unassembled WGS sequence"/>
</dbReference>
<name>A0A2A6BBR3_PRIPA</name>
<keyword evidence="3" id="KW-1185">Reference proteome</keyword>
<accession>A0A2A6BBR3</accession>
<dbReference type="AlphaFoldDB" id="A0A2A6BBR3"/>
<dbReference type="EnsemblMetazoa" id="PPA33818.1">
    <property type="protein sequence ID" value="PPA33818.1"/>
    <property type="gene ID" value="WBGene00272187"/>
</dbReference>
<gene>
    <name evidence="2" type="primary">WBGene00272187</name>
</gene>
<feature type="compositionally biased region" description="Basic and acidic residues" evidence="1">
    <location>
        <begin position="98"/>
        <end position="115"/>
    </location>
</feature>
<reference evidence="3" key="1">
    <citation type="journal article" date="2008" name="Nat. Genet.">
        <title>The Pristionchus pacificus genome provides a unique perspective on nematode lifestyle and parasitism.</title>
        <authorList>
            <person name="Dieterich C."/>
            <person name="Clifton S.W."/>
            <person name="Schuster L.N."/>
            <person name="Chinwalla A."/>
            <person name="Delehaunty K."/>
            <person name="Dinkelacker I."/>
            <person name="Fulton L."/>
            <person name="Fulton R."/>
            <person name="Godfrey J."/>
            <person name="Minx P."/>
            <person name="Mitreva M."/>
            <person name="Roeseler W."/>
            <person name="Tian H."/>
            <person name="Witte H."/>
            <person name="Yang S.P."/>
            <person name="Wilson R.K."/>
            <person name="Sommer R.J."/>
        </authorList>
    </citation>
    <scope>NUCLEOTIDE SEQUENCE [LARGE SCALE GENOMIC DNA]</scope>
    <source>
        <strain evidence="3">PS312</strain>
    </source>
</reference>
<evidence type="ECO:0000313" key="2">
    <source>
        <dbReference type="EnsemblMetazoa" id="PPA33818.1"/>
    </source>
</evidence>
<evidence type="ECO:0000256" key="1">
    <source>
        <dbReference type="SAM" id="MobiDB-lite"/>
    </source>
</evidence>
<protein>
    <submittedName>
        <fullName evidence="2">Uncharacterized protein</fullName>
    </submittedName>
</protein>
<accession>A0A8R1YP96</accession>
<organism evidence="2 3">
    <name type="scientific">Pristionchus pacificus</name>
    <name type="common">Parasitic nematode worm</name>
    <dbReference type="NCBI Taxonomy" id="54126"/>
    <lineage>
        <taxon>Eukaryota</taxon>
        <taxon>Metazoa</taxon>
        <taxon>Ecdysozoa</taxon>
        <taxon>Nematoda</taxon>
        <taxon>Chromadorea</taxon>
        <taxon>Rhabditida</taxon>
        <taxon>Rhabditina</taxon>
        <taxon>Diplogasteromorpha</taxon>
        <taxon>Diplogasteroidea</taxon>
        <taxon>Neodiplogasteridae</taxon>
        <taxon>Pristionchus</taxon>
    </lineage>
</organism>
<feature type="region of interest" description="Disordered" evidence="1">
    <location>
        <begin position="97"/>
        <end position="131"/>
    </location>
</feature>
<reference evidence="2" key="2">
    <citation type="submission" date="2022-06" db="UniProtKB">
        <authorList>
            <consortium name="EnsemblMetazoa"/>
        </authorList>
    </citation>
    <scope>IDENTIFICATION</scope>
    <source>
        <strain evidence="2">PS312</strain>
    </source>
</reference>
<proteinExistence type="predicted"/>
<evidence type="ECO:0000313" key="3">
    <source>
        <dbReference type="Proteomes" id="UP000005239"/>
    </source>
</evidence>
<sequence>MASLHSIPSTTDEVSIVDWSVDGAVFYMHDLEVGAYEEIDEDPVVCDYEVYPADSEMAQLCMDRTINDKRIAEEKRRVEELMNIVEMAKENNSINLSVDKDGSEKKKVSREVKSKETKHRKRSVQKDTEDTNELKIANNEIVAVKKSRKSDTNPPLRFRIERRKGGDDLVFVPIITID</sequence>